<feature type="domain" description="Cytochrome c" evidence="7">
    <location>
        <begin position="45"/>
        <end position="120"/>
    </location>
</feature>
<dbReference type="InterPro" id="IPR036909">
    <property type="entry name" value="Cyt_c-like_dom_sf"/>
</dbReference>
<keyword evidence="4" id="KW-0249">Electron transport</keyword>
<dbReference type="InterPro" id="IPR051811">
    <property type="entry name" value="Cytochrome_c550/c551-like"/>
</dbReference>
<dbReference type="PROSITE" id="PS51007">
    <property type="entry name" value="CYTC"/>
    <property type="match status" value="1"/>
</dbReference>
<evidence type="ECO:0000256" key="1">
    <source>
        <dbReference type="ARBA" id="ARBA00022448"/>
    </source>
</evidence>
<dbReference type="GO" id="GO:0009055">
    <property type="term" value="F:electron transfer activity"/>
    <property type="evidence" value="ECO:0007669"/>
    <property type="project" value="InterPro"/>
</dbReference>
<dbReference type="AlphaFoldDB" id="A0A3D9HTV7"/>
<evidence type="ECO:0000256" key="6">
    <source>
        <dbReference type="PROSITE-ProRule" id="PRU00433"/>
    </source>
</evidence>
<evidence type="ECO:0000313" key="9">
    <source>
        <dbReference type="Proteomes" id="UP000256977"/>
    </source>
</evidence>
<evidence type="ECO:0000313" key="8">
    <source>
        <dbReference type="EMBL" id="RED52850.1"/>
    </source>
</evidence>
<dbReference type="InterPro" id="IPR009056">
    <property type="entry name" value="Cyt_c-like_dom"/>
</dbReference>
<proteinExistence type="predicted"/>
<evidence type="ECO:0000256" key="3">
    <source>
        <dbReference type="ARBA" id="ARBA00022723"/>
    </source>
</evidence>
<dbReference type="SUPFAM" id="SSF46626">
    <property type="entry name" value="Cytochrome c"/>
    <property type="match status" value="1"/>
</dbReference>
<evidence type="ECO:0000256" key="5">
    <source>
        <dbReference type="ARBA" id="ARBA00023004"/>
    </source>
</evidence>
<keyword evidence="1" id="KW-0813">Transport</keyword>
<dbReference type="PANTHER" id="PTHR37823:SF4">
    <property type="entry name" value="MENAQUINOL-CYTOCHROME C REDUCTASE CYTOCHROME B_C SUBUNIT"/>
    <property type="match status" value="1"/>
</dbReference>
<name>A0A3D9HTV7_9BACL</name>
<evidence type="ECO:0000259" key="7">
    <source>
        <dbReference type="PROSITE" id="PS51007"/>
    </source>
</evidence>
<dbReference type="EMBL" id="QRDZ01000054">
    <property type="protein sequence ID" value="RED52850.1"/>
    <property type="molecule type" value="Genomic_DNA"/>
</dbReference>
<comment type="caution">
    <text evidence="8">The sequence shown here is derived from an EMBL/GenBank/DDBJ whole genome shotgun (WGS) entry which is preliminary data.</text>
</comment>
<evidence type="ECO:0000256" key="2">
    <source>
        <dbReference type="ARBA" id="ARBA00022617"/>
    </source>
</evidence>
<keyword evidence="3 6" id="KW-0479">Metal-binding</keyword>
<accession>A0A3D9HTV7</accession>
<keyword evidence="5 6" id="KW-0408">Iron</keyword>
<dbReference type="Gene3D" id="1.10.760.10">
    <property type="entry name" value="Cytochrome c-like domain"/>
    <property type="match status" value="1"/>
</dbReference>
<keyword evidence="2 6" id="KW-0349">Heme</keyword>
<reference evidence="8 9" key="1">
    <citation type="submission" date="2018-07" db="EMBL/GenBank/DDBJ databases">
        <title>Genomic Encyclopedia of Type Strains, Phase III (KMG-III): the genomes of soil and plant-associated and newly described type strains.</title>
        <authorList>
            <person name="Whitman W."/>
        </authorList>
    </citation>
    <scope>NUCLEOTIDE SEQUENCE [LARGE SCALE GENOMIC DNA]</scope>
    <source>
        <strain evidence="8 9">CECT 7287</strain>
    </source>
</reference>
<gene>
    <name evidence="8" type="ORF">DFP98_15413</name>
</gene>
<protein>
    <submittedName>
        <fullName evidence="8">Cytochrome c550</fullName>
    </submittedName>
</protein>
<dbReference type="GO" id="GO:0020037">
    <property type="term" value="F:heme binding"/>
    <property type="evidence" value="ECO:0007669"/>
    <property type="project" value="InterPro"/>
</dbReference>
<keyword evidence="9" id="KW-1185">Reference proteome</keyword>
<dbReference type="RefSeq" id="WP_181918165.1">
    <property type="nucleotide sequence ID" value="NZ_QRDZ01000054.1"/>
</dbReference>
<organism evidence="8 9">
    <name type="scientific">Cohnella phaseoli</name>
    <dbReference type="NCBI Taxonomy" id="456490"/>
    <lineage>
        <taxon>Bacteria</taxon>
        <taxon>Bacillati</taxon>
        <taxon>Bacillota</taxon>
        <taxon>Bacilli</taxon>
        <taxon>Bacillales</taxon>
        <taxon>Paenibacillaceae</taxon>
        <taxon>Cohnella</taxon>
    </lineage>
</organism>
<evidence type="ECO:0000256" key="4">
    <source>
        <dbReference type="ARBA" id="ARBA00022982"/>
    </source>
</evidence>
<dbReference type="PANTHER" id="PTHR37823">
    <property type="entry name" value="CYTOCHROME C-553-LIKE"/>
    <property type="match status" value="1"/>
</dbReference>
<sequence length="120" mass="13072">MSKWFMSGLIAVACLFGVYLLATALPDKEEVADNGPAFVVPELAVDAETSEQIYQALCISCHGDQLQGGAGPELAHIGSAMTKEQLYKTIKEGRRGMPAFEKRLTEDELLTITTWLASHE</sequence>
<dbReference type="Proteomes" id="UP000256977">
    <property type="component" value="Unassembled WGS sequence"/>
</dbReference>
<dbReference type="GO" id="GO:0046872">
    <property type="term" value="F:metal ion binding"/>
    <property type="evidence" value="ECO:0007669"/>
    <property type="project" value="UniProtKB-KW"/>
</dbReference>
<dbReference type="Pfam" id="PF13442">
    <property type="entry name" value="Cytochrome_CBB3"/>
    <property type="match status" value="1"/>
</dbReference>